<evidence type="ECO:0000313" key="3">
    <source>
        <dbReference type="Proteomes" id="UP000654482"/>
    </source>
</evidence>
<keyword evidence="1" id="KW-0812">Transmembrane</keyword>
<comment type="caution">
    <text evidence="2">The sequence shown here is derived from an EMBL/GenBank/DDBJ whole genome shotgun (WGS) entry which is preliminary data.</text>
</comment>
<dbReference type="Proteomes" id="UP000654482">
    <property type="component" value="Unassembled WGS sequence"/>
</dbReference>
<feature type="transmembrane region" description="Helical" evidence="1">
    <location>
        <begin position="205"/>
        <end position="223"/>
    </location>
</feature>
<dbReference type="AlphaFoldDB" id="A0A8J7DXK5"/>
<feature type="transmembrane region" description="Helical" evidence="1">
    <location>
        <begin position="292"/>
        <end position="311"/>
    </location>
</feature>
<evidence type="ECO:0000313" key="2">
    <source>
        <dbReference type="EMBL" id="MBE9116870.1"/>
    </source>
</evidence>
<feature type="transmembrane region" description="Helical" evidence="1">
    <location>
        <begin position="146"/>
        <end position="166"/>
    </location>
</feature>
<evidence type="ECO:0000256" key="1">
    <source>
        <dbReference type="SAM" id="Phobius"/>
    </source>
</evidence>
<feature type="transmembrane region" description="Helical" evidence="1">
    <location>
        <begin position="490"/>
        <end position="510"/>
    </location>
</feature>
<gene>
    <name evidence="2" type="ORF">IQ249_13265</name>
</gene>
<keyword evidence="1" id="KW-1133">Transmembrane helix</keyword>
<accession>A0A8J7DXK5</accession>
<feature type="transmembrane region" description="Helical" evidence="1">
    <location>
        <begin position="516"/>
        <end position="536"/>
    </location>
</feature>
<keyword evidence="3" id="KW-1185">Reference proteome</keyword>
<keyword evidence="1" id="KW-0472">Membrane</keyword>
<feature type="transmembrane region" description="Helical" evidence="1">
    <location>
        <begin position="173"/>
        <end position="193"/>
    </location>
</feature>
<organism evidence="2 3">
    <name type="scientific">Lusitaniella coriacea LEGE 07157</name>
    <dbReference type="NCBI Taxonomy" id="945747"/>
    <lineage>
        <taxon>Bacteria</taxon>
        <taxon>Bacillati</taxon>
        <taxon>Cyanobacteriota</taxon>
        <taxon>Cyanophyceae</taxon>
        <taxon>Spirulinales</taxon>
        <taxon>Lusitaniellaceae</taxon>
        <taxon>Lusitaniella</taxon>
    </lineage>
</organism>
<feature type="transmembrane region" description="Helical" evidence="1">
    <location>
        <begin position="255"/>
        <end position="272"/>
    </location>
</feature>
<sequence>MRAQSKISTKKNIAIENFYRVFRKYKANMVLSALILFSVFLIYEWAVELNLNNDKVSTRMLFHAFPVAISDLYHNRIGDYTAYQAIANWFTSNYTSMSVEQLISGSINLEIPIDDRTYYWAVDDRGLADYIKIAFTLFGANLSSLFYFYFAILALSGILYIIAYFLNPAILTFGIFINAAIIATLPTFNLWGISAPKVTLYESRTFEILAYMAIFHIAALAISSTLSSKVGAVKILTALGQLFIFLFIYNCRSTLGWQYMAVIIFVAGLFAYKLIKYRFNKPSIPKFPQQTFGILLPAVLLLVGFHSLTAYQHATFNERYFADRGSRTFWHNLVMGLGDHDIGKPYGLVNVDDRVAVRAVIKYLHDSKSPRYSNIWTEDTITNSFGGHTEFDFSEYEQGARNFYFHIWREQPLALLLNHLHTRPMKALQILINHSSAFRLLSDSENRHLLKNGYQQGIYYNPFDYRAIGLVVSAILVLPRKTRLRGDLLVLCLVFFAFSFIPSVIFYTSATTLSGAYVATAVLLYAAIAIILLPKLKNWSFLWRRLFD</sequence>
<reference evidence="2" key="1">
    <citation type="submission" date="2020-10" db="EMBL/GenBank/DDBJ databases">
        <authorList>
            <person name="Castelo-Branco R."/>
            <person name="Eusebio N."/>
            <person name="Adriana R."/>
            <person name="Vieira A."/>
            <person name="Brugerolle De Fraissinette N."/>
            <person name="Rezende De Castro R."/>
            <person name="Schneider M.P."/>
            <person name="Vasconcelos V."/>
            <person name="Leao P.N."/>
        </authorList>
    </citation>
    <scope>NUCLEOTIDE SEQUENCE</scope>
    <source>
        <strain evidence="2">LEGE 07157</strain>
    </source>
</reference>
<protein>
    <submittedName>
        <fullName evidence="2">Uncharacterized protein</fullName>
    </submittedName>
</protein>
<proteinExistence type="predicted"/>
<name>A0A8J7DXK5_9CYAN</name>
<dbReference type="RefSeq" id="WP_194029961.1">
    <property type="nucleotide sequence ID" value="NZ_JADEWZ010000018.1"/>
</dbReference>
<feature type="transmembrane region" description="Helical" evidence="1">
    <location>
        <begin position="27"/>
        <end position="46"/>
    </location>
</feature>
<dbReference type="EMBL" id="JADEWZ010000018">
    <property type="protein sequence ID" value="MBE9116870.1"/>
    <property type="molecule type" value="Genomic_DNA"/>
</dbReference>